<evidence type="ECO:0000313" key="3">
    <source>
        <dbReference type="Proteomes" id="UP000657372"/>
    </source>
</evidence>
<dbReference type="RefSeq" id="WP_195874985.1">
    <property type="nucleotide sequence ID" value="NZ_JADOEL010000003.1"/>
</dbReference>
<organism evidence="2 3">
    <name type="scientific">Herminiimonas contaminans</name>
    <dbReference type="NCBI Taxonomy" id="1111140"/>
    <lineage>
        <taxon>Bacteria</taxon>
        <taxon>Pseudomonadati</taxon>
        <taxon>Pseudomonadota</taxon>
        <taxon>Betaproteobacteria</taxon>
        <taxon>Burkholderiales</taxon>
        <taxon>Oxalobacteraceae</taxon>
        <taxon>Herminiimonas</taxon>
    </lineage>
</organism>
<feature type="transmembrane region" description="Helical" evidence="1">
    <location>
        <begin position="45"/>
        <end position="66"/>
    </location>
</feature>
<keyword evidence="1" id="KW-0472">Membrane</keyword>
<proteinExistence type="predicted"/>
<comment type="caution">
    <text evidence="2">The sequence shown here is derived from an EMBL/GenBank/DDBJ whole genome shotgun (WGS) entry which is preliminary data.</text>
</comment>
<protein>
    <submittedName>
        <fullName evidence="2">Uncharacterized protein</fullName>
    </submittedName>
</protein>
<keyword evidence="1" id="KW-0812">Transmembrane</keyword>
<name>A0ABS0EQU8_9BURK</name>
<dbReference type="EMBL" id="JADOEL010000003">
    <property type="protein sequence ID" value="MBF8177231.1"/>
    <property type="molecule type" value="Genomic_DNA"/>
</dbReference>
<sequence length="71" mass="7701">MTTFKTTMDAESQKRAEYLAAIGRALPDDDDGLESFDVQDQFGEVMAWVFGTAILLAIIGVAAFVVGMTRP</sequence>
<keyword evidence="1" id="KW-1133">Transmembrane helix</keyword>
<gene>
    <name evidence="2" type="ORF">IXC47_06020</name>
</gene>
<evidence type="ECO:0000256" key="1">
    <source>
        <dbReference type="SAM" id="Phobius"/>
    </source>
</evidence>
<keyword evidence="3" id="KW-1185">Reference proteome</keyword>
<evidence type="ECO:0000313" key="2">
    <source>
        <dbReference type="EMBL" id="MBF8177231.1"/>
    </source>
</evidence>
<dbReference type="Proteomes" id="UP000657372">
    <property type="component" value="Unassembled WGS sequence"/>
</dbReference>
<reference evidence="2 3" key="1">
    <citation type="submission" date="2020-11" db="EMBL/GenBank/DDBJ databases">
        <title>WGS of Herminiimonas contaminans strain Marseille-Q4544 isolated from planarians Schmidtea mediterranea.</title>
        <authorList>
            <person name="Kangale L."/>
        </authorList>
    </citation>
    <scope>NUCLEOTIDE SEQUENCE [LARGE SCALE GENOMIC DNA]</scope>
    <source>
        <strain evidence="2 3">Marseille-Q4544</strain>
    </source>
</reference>
<accession>A0ABS0EQU8</accession>